<protein>
    <recommendedName>
        <fullName evidence="8">Probable membrane transporter protein</fullName>
    </recommendedName>
</protein>
<keyword evidence="4 8" id="KW-1003">Cell membrane</keyword>
<reference evidence="10" key="1">
    <citation type="submission" date="2019-01" db="EMBL/GenBank/DDBJ databases">
        <title>Sphingorhabdus lacus sp.nov., isolated from an oligotrophic freshwater lake.</title>
        <authorList>
            <person name="Park M."/>
        </authorList>
    </citation>
    <scope>NUCLEOTIDE SEQUENCE [LARGE SCALE GENOMIC DNA]</scope>
    <source>
        <strain evidence="10">IMCC1753</strain>
    </source>
</reference>
<accession>A0A6I6LFT3</accession>
<dbReference type="KEGG" id="slaa:EUU25_11460"/>
<dbReference type="PANTHER" id="PTHR30269:SF37">
    <property type="entry name" value="MEMBRANE TRANSPORTER PROTEIN"/>
    <property type="match status" value="1"/>
</dbReference>
<keyword evidence="10" id="KW-1185">Reference proteome</keyword>
<dbReference type="OrthoDB" id="7345770at2"/>
<proteinExistence type="inferred from homology"/>
<gene>
    <name evidence="9" type="ORF">EUU25_11460</name>
</gene>
<dbReference type="InterPro" id="IPR052017">
    <property type="entry name" value="TSUP"/>
</dbReference>
<dbReference type="AlphaFoldDB" id="A0A6I6LFT3"/>
<keyword evidence="6 8" id="KW-1133">Transmembrane helix</keyword>
<organism evidence="9 10">
    <name type="scientific">Sphingorhabdus lacus</name>
    <dbReference type="NCBI Taxonomy" id="392610"/>
    <lineage>
        <taxon>Bacteria</taxon>
        <taxon>Pseudomonadati</taxon>
        <taxon>Pseudomonadota</taxon>
        <taxon>Alphaproteobacteria</taxon>
        <taxon>Sphingomonadales</taxon>
        <taxon>Sphingomonadaceae</taxon>
        <taxon>Sphingorhabdus</taxon>
    </lineage>
</organism>
<dbReference type="PANTHER" id="PTHR30269">
    <property type="entry name" value="TRANSMEMBRANE PROTEIN YFCA"/>
    <property type="match status" value="1"/>
</dbReference>
<keyword evidence="3" id="KW-0813">Transport</keyword>
<evidence type="ECO:0000256" key="6">
    <source>
        <dbReference type="ARBA" id="ARBA00022989"/>
    </source>
</evidence>
<evidence type="ECO:0000256" key="8">
    <source>
        <dbReference type="RuleBase" id="RU363041"/>
    </source>
</evidence>
<dbReference type="Pfam" id="PF01925">
    <property type="entry name" value="TauE"/>
    <property type="match status" value="1"/>
</dbReference>
<feature type="transmembrane region" description="Helical" evidence="8">
    <location>
        <begin position="81"/>
        <end position="101"/>
    </location>
</feature>
<keyword evidence="5 8" id="KW-0812">Transmembrane</keyword>
<dbReference type="EMBL" id="CP035733">
    <property type="protein sequence ID" value="QGY81173.1"/>
    <property type="molecule type" value="Genomic_DNA"/>
</dbReference>
<comment type="similarity">
    <text evidence="2 8">Belongs to the 4-toluene sulfonate uptake permease (TSUP) (TC 2.A.102) family.</text>
</comment>
<dbReference type="Proteomes" id="UP000428803">
    <property type="component" value="Chromosome"/>
</dbReference>
<comment type="subcellular location">
    <subcellularLocation>
        <location evidence="1 8">Cell membrane</location>
        <topology evidence="1 8">Multi-pass membrane protein</topology>
    </subcellularLocation>
</comment>
<name>A0A6I6LFT3_9SPHN</name>
<evidence type="ECO:0000256" key="4">
    <source>
        <dbReference type="ARBA" id="ARBA00022475"/>
    </source>
</evidence>
<sequence>MLNPASALAGVEPLMLASAAVMTFGAAYVRGLTGFGMAIILVPMLGLIVTPGEAVVLGILLQVLIGPVGIRIIYADAHRQSALTIAAFAVLATPVGIWLLQQATPDVARLLIVLIAIAAFVLVLLPPRGEVRPGFKETALTGVASGILTGFAAMPGPPVVPYYLRQPIPPAEARASMMLVFFATAIAGTLSAFALGLASWRLFWLSLVLFLPMLAGNWLGAKSFGRVPAHLWRMFVALILGLAAISAVLRLF</sequence>
<feature type="transmembrane region" description="Helical" evidence="8">
    <location>
        <begin position="202"/>
        <end position="219"/>
    </location>
</feature>
<feature type="transmembrane region" description="Helical" evidence="8">
    <location>
        <begin position="231"/>
        <end position="251"/>
    </location>
</feature>
<evidence type="ECO:0000313" key="9">
    <source>
        <dbReference type="EMBL" id="QGY81173.1"/>
    </source>
</evidence>
<feature type="transmembrane region" description="Helical" evidence="8">
    <location>
        <begin position="138"/>
        <end position="155"/>
    </location>
</feature>
<evidence type="ECO:0000256" key="5">
    <source>
        <dbReference type="ARBA" id="ARBA00022692"/>
    </source>
</evidence>
<evidence type="ECO:0000256" key="3">
    <source>
        <dbReference type="ARBA" id="ARBA00022448"/>
    </source>
</evidence>
<dbReference type="GO" id="GO:0005886">
    <property type="term" value="C:plasma membrane"/>
    <property type="evidence" value="ECO:0007669"/>
    <property type="project" value="UniProtKB-SubCell"/>
</dbReference>
<evidence type="ECO:0000256" key="2">
    <source>
        <dbReference type="ARBA" id="ARBA00009142"/>
    </source>
</evidence>
<evidence type="ECO:0000313" key="10">
    <source>
        <dbReference type="Proteomes" id="UP000428803"/>
    </source>
</evidence>
<evidence type="ECO:0000256" key="1">
    <source>
        <dbReference type="ARBA" id="ARBA00004651"/>
    </source>
</evidence>
<feature type="transmembrane region" description="Helical" evidence="8">
    <location>
        <begin position="6"/>
        <end position="25"/>
    </location>
</feature>
<evidence type="ECO:0000256" key="7">
    <source>
        <dbReference type="ARBA" id="ARBA00023136"/>
    </source>
</evidence>
<feature type="transmembrane region" description="Helical" evidence="8">
    <location>
        <begin position="107"/>
        <end position="126"/>
    </location>
</feature>
<feature type="transmembrane region" description="Helical" evidence="8">
    <location>
        <begin position="175"/>
        <end position="195"/>
    </location>
</feature>
<dbReference type="RefSeq" id="WP_158901103.1">
    <property type="nucleotide sequence ID" value="NZ_CP035733.1"/>
</dbReference>
<dbReference type="InterPro" id="IPR002781">
    <property type="entry name" value="TM_pro_TauE-like"/>
</dbReference>
<keyword evidence="7 8" id="KW-0472">Membrane</keyword>